<dbReference type="PROSITE" id="PS51081">
    <property type="entry name" value="ZF_SIAH"/>
    <property type="match status" value="1"/>
</dbReference>
<evidence type="ECO:0000256" key="5">
    <source>
        <dbReference type="ARBA" id="ARBA00022679"/>
    </source>
</evidence>
<proteinExistence type="inferred from homology"/>
<comment type="similarity">
    <text evidence="3">Belongs to the SINA (Seven in absentia) family.</text>
</comment>
<evidence type="ECO:0000256" key="9">
    <source>
        <dbReference type="ARBA" id="ARBA00022833"/>
    </source>
</evidence>
<evidence type="ECO:0000256" key="10">
    <source>
        <dbReference type="ARBA" id="ARBA00024004"/>
    </source>
</evidence>
<dbReference type="GO" id="GO:0061630">
    <property type="term" value="F:ubiquitin protein ligase activity"/>
    <property type="evidence" value="ECO:0007669"/>
    <property type="project" value="UniProtKB-EC"/>
</dbReference>
<dbReference type="AlphaFoldDB" id="R0F6K1"/>
<keyword evidence="5" id="KW-0808">Transferase</keyword>
<keyword evidence="9" id="KW-0862">Zinc</keyword>
<dbReference type="UniPathway" id="UPA00143"/>
<comment type="function">
    <text evidence="10">E3 ubiquitin-protein ligase that mediates ubiquitination and subsequent proteasomal degradation of target proteins. E3 ubiquitin ligases accept ubiquitin from an E2 ubiquitin-conjugating enzyme in the form of a thioester and then directly transfers the ubiquitin to targeted substrates. It probably triggers the ubiquitin-mediated degradation of different substrates.</text>
</comment>
<dbReference type="Pfam" id="PF21361">
    <property type="entry name" value="Sina_ZnF"/>
    <property type="match status" value="1"/>
</dbReference>
<dbReference type="InterPro" id="IPR013010">
    <property type="entry name" value="Znf_SIAH"/>
</dbReference>
<dbReference type="GO" id="GO:0008270">
    <property type="term" value="F:zinc ion binding"/>
    <property type="evidence" value="ECO:0007669"/>
    <property type="project" value="UniProtKB-KW"/>
</dbReference>
<organism evidence="13 14">
    <name type="scientific">Capsella rubella</name>
    <dbReference type="NCBI Taxonomy" id="81985"/>
    <lineage>
        <taxon>Eukaryota</taxon>
        <taxon>Viridiplantae</taxon>
        <taxon>Streptophyta</taxon>
        <taxon>Embryophyta</taxon>
        <taxon>Tracheophyta</taxon>
        <taxon>Spermatophyta</taxon>
        <taxon>Magnoliopsida</taxon>
        <taxon>eudicotyledons</taxon>
        <taxon>Gunneridae</taxon>
        <taxon>Pentapetalae</taxon>
        <taxon>rosids</taxon>
        <taxon>malvids</taxon>
        <taxon>Brassicales</taxon>
        <taxon>Brassicaceae</taxon>
        <taxon>Camelineae</taxon>
        <taxon>Capsella</taxon>
    </lineage>
</organism>
<dbReference type="InterPro" id="IPR049548">
    <property type="entry name" value="Sina-like_RING"/>
</dbReference>
<dbReference type="InterPro" id="IPR013083">
    <property type="entry name" value="Znf_RING/FYVE/PHD"/>
</dbReference>
<evidence type="ECO:0000256" key="2">
    <source>
        <dbReference type="ARBA" id="ARBA00004906"/>
    </source>
</evidence>
<dbReference type="eggNOG" id="KOG3002">
    <property type="taxonomic scope" value="Eukaryota"/>
</dbReference>
<evidence type="ECO:0000256" key="6">
    <source>
        <dbReference type="ARBA" id="ARBA00022723"/>
    </source>
</evidence>
<dbReference type="PANTHER" id="PTHR46632:SF3">
    <property type="entry name" value="E3 UBIQUITIN-PROTEIN LIGASE SINA-LIKE 7-RELATED"/>
    <property type="match status" value="1"/>
</dbReference>
<dbReference type="Proteomes" id="UP000029121">
    <property type="component" value="Unassembled WGS sequence"/>
</dbReference>
<evidence type="ECO:0000256" key="11">
    <source>
        <dbReference type="PROSITE-ProRule" id="PRU00455"/>
    </source>
</evidence>
<feature type="domain" description="SIAH-type" evidence="12">
    <location>
        <begin position="97"/>
        <end position="155"/>
    </location>
</feature>
<evidence type="ECO:0000256" key="3">
    <source>
        <dbReference type="ARBA" id="ARBA00009119"/>
    </source>
</evidence>
<comment type="pathway">
    <text evidence="2">Protein modification; protein ubiquitination.</text>
</comment>
<evidence type="ECO:0000259" key="12">
    <source>
        <dbReference type="PROSITE" id="PS51081"/>
    </source>
</evidence>
<sequence>MVETSISEASATILSRKREASSVPSSDAAKKRSITLLDLEILDCPICYEALATPIFQCDNGHIACSVCCPKLRNKCSICALPIGHSRCRAMESVLESILILCTNANFGCTKTVSYGDKSNHEKECVFSQCSCPALGCDHASSYDDLFLHYIMTHMDMEIEPVKFSCDISFAVLLRISDKVRVFREFEEGLLFVVQCFKEPCGVFVTVRCIAPSAPKVGEFSYHLSYAVDGYSMAFKSPEVKRVLEVSFEIPRENFLLIPNSLLRGETLDMKVCIKKLNQKVRLALG</sequence>
<keyword evidence="6" id="KW-0479">Metal-binding</keyword>
<protein>
    <recommendedName>
        <fullName evidence="4">RING-type E3 ubiquitin transferase</fullName>
        <ecNumber evidence="4">2.3.2.27</ecNumber>
    </recommendedName>
</protein>
<evidence type="ECO:0000313" key="13">
    <source>
        <dbReference type="EMBL" id="EOA17151.1"/>
    </source>
</evidence>
<evidence type="ECO:0000256" key="1">
    <source>
        <dbReference type="ARBA" id="ARBA00000900"/>
    </source>
</evidence>
<dbReference type="Pfam" id="PF21362">
    <property type="entry name" value="Sina_RING"/>
    <property type="match status" value="1"/>
</dbReference>
<dbReference type="EC" id="2.3.2.27" evidence="4"/>
<evidence type="ECO:0000256" key="7">
    <source>
        <dbReference type="ARBA" id="ARBA00022771"/>
    </source>
</evidence>
<evidence type="ECO:0000256" key="8">
    <source>
        <dbReference type="ARBA" id="ARBA00022786"/>
    </source>
</evidence>
<dbReference type="SUPFAM" id="SSF49599">
    <property type="entry name" value="TRAF domain-like"/>
    <property type="match status" value="1"/>
</dbReference>
<keyword evidence="8" id="KW-0833">Ubl conjugation pathway</keyword>
<keyword evidence="7 11" id="KW-0863">Zinc-finger</keyword>
<dbReference type="KEGG" id="crb:17880989"/>
<dbReference type="OrthoDB" id="4788989at2759"/>
<dbReference type="PANTHER" id="PTHR46632">
    <property type="entry name" value="E3 UBIQUITIN-PROTEIN LIGASE SINA-LIKE 4"/>
    <property type="match status" value="1"/>
</dbReference>
<dbReference type="EMBL" id="KB870811">
    <property type="protein sequence ID" value="EOA17151.1"/>
    <property type="molecule type" value="Genomic_DNA"/>
</dbReference>
<dbReference type="CDD" id="cd16571">
    <property type="entry name" value="RING-HC_SIAHs"/>
    <property type="match status" value="1"/>
</dbReference>
<comment type="catalytic activity">
    <reaction evidence="1">
        <text>S-ubiquitinyl-[E2 ubiquitin-conjugating enzyme]-L-cysteine + [acceptor protein]-L-lysine = [E2 ubiquitin-conjugating enzyme]-L-cysteine + N(6)-ubiquitinyl-[acceptor protein]-L-lysine.</text>
        <dbReference type="EC" id="2.3.2.27"/>
    </reaction>
</comment>
<gene>
    <name evidence="13" type="ORF">CARUB_v10005419mg</name>
</gene>
<reference evidence="14" key="1">
    <citation type="journal article" date="2013" name="Nat. Genet.">
        <title>The Capsella rubella genome and the genomic consequences of rapid mating system evolution.</title>
        <authorList>
            <person name="Slotte T."/>
            <person name="Hazzouri K.M."/>
            <person name="Agren J.A."/>
            <person name="Koenig D."/>
            <person name="Maumus F."/>
            <person name="Guo Y.L."/>
            <person name="Steige K."/>
            <person name="Platts A.E."/>
            <person name="Escobar J.S."/>
            <person name="Newman L.K."/>
            <person name="Wang W."/>
            <person name="Mandakova T."/>
            <person name="Vello E."/>
            <person name="Smith L.M."/>
            <person name="Henz S.R."/>
            <person name="Steffen J."/>
            <person name="Takuno S."/>
            <person name="Brandvain Y."/>
            <person name="Coop G."/>
            <person name="Andolfatto P."/>
            <person name="Hu T.T."/>
            <person name="Blanchette M."/>
            <person name="Clark R.M."/>
            <person name="Quesneville H."/>
            <person name="Nordborg M."/>
            <person name="Gaut B.S."/>
            <person name="Lysak M.A."/>
            <person name="Jenkins J."/>
            <person name="Grimwood J."/>
            <person name="Chapman J."/>
            <person name="Prochnik S."/>
            <person name="Shu S."/>
            <person name="Rokhsar D."/>
            <person name="Schmutz J."/>
            <person name="Weigel D."/>
            <person name="Wright S.I."/>
        </authorList>
    </citation>
    <scope>NUCLEOTIDE SEQUENCE [LARGE SCALE GENOMIC DNA]</scope>
    <source>
        <strain evidence="14">cv. Monte Gargano</strain>
    </source>
</reference>
<name>R0F6K1_9BRAS</name>
<dbReference type="Gene3D" id="3.30.40.10">
    <property type="entry name" value="Zinc/RING finger domain, C3HC4 (zinc finger)"/>
    <property type="match status" value="1"/>
</dbReference>
<keyword evidence="14" id="KW-1185">Reference proteome</keyword>
<dbReference type="InterPro" id="IPR044286">
    <property type="entry name" value="SINL_plant"/>
</dbReference>
<evidence type="ECO:0000256" key="4">
    <source>
        <dbReference type="ARBA" id="ARBA00012483"/>
    </source>
</evidence>
<accession>R0F6K1</accession>
<dbReference type="GO" id="GO:0016567">
    <property type="term" value="P:protein ubiquitination"/>
    <property type="evidence" value="ECO:0007669"/>
    <property type="project" value="UniProtKB-UniPathway"/>
</dbReference>
<evidence type="ECO:0000313" key="14">
    <source>
        <dbReference type="Proteomes" id="UP000029121"/>
    </source>
</evidence>